<evidence type="ECO:0000313" key="3">
    <source>
        <dbReference type="EMBL" id="ROV68780.1"/>
    </source>
</evidence>
<evidence type="ECO:0000256" key="1">
    <source>
        <dbReference type="SAM" id="MobiDB-lite"/>
    </source>
</evidence>
<dbReference type="PANTHER" id="PTHR33516">
    <property type="entry name" value="LEXA REPRESSOR"/>
    <property type="match status" value="1"/>
</dbReference>
<reference evidence="3 4" key="1">
    <citation type="submission" date="2018-08" db="EMBL/GenBank/DDBJ databases">
        <title>Streptomyces globisporus 1912-4Crt, whole genome shotgun sequence.</title>
        <authorList>
            <person name="Matselyukh B."/>
        </authorList>
    </citation>
    <scope>NUCLEOTIDE SEQUENCE [LARGE SCALE GENOMIC DNA]</scope>
    <source>
        <strain evidence="3 4">1912-4Crt</strain>
    </source>
</reference>
<dbReference type="GO" id="GO:0006508">
    <property type="term" value="P:proteolysis"/>
    <property type="evidence" value="ECO:0007669"/>
    <property type="project" value="InterPro"/>
</dbReference>
<organism evidence="3 4">
    <name type="scientific">Streptomyces globisporus</name>
    <dbReference type="NCBI Taxonomy" id="1908"/>
    <lineage>
        <taxon>Bacteria</taxon>
        <taxon>Bacillati</taxon>
        <taxon>Actinomycetota</taxon>
        <taxon>Actinomycetes</taxon>
        <taxon>Kitasatosporales</taxon>
        <taxon>Streptomycetaceae</taxon>
        <taxon>Streptomyces</taxon>
    </lineage>
</organism>
<accession>A0A423V2G4</accession>
<gene>
    <name evidence="3" type="ORF">D3105_09455</name>
</gene>
<feature type="domain" description="LexA repressor DNA-binding" evidence="2">
    <location>
        <begin position="6"/>
        <end position="63"/>
    </location>
</feature>
<name>A0A423V2G4_STRGL</name>
<protein>
    <recommendedName>
        <fullName evidence="2">LexA repressor DNA-binding domain-containing protein</fullName>
    </recommendedName>
</protein>
<dbReference type="InterPro" id="IPR050077">
    <property type="entry name" value="LexA_repressor"/>
</dbReference>
<evidence type="ECO:0000313" key="4">
    <source>
        <dbReference type="Proteomes" id="UP000285596"/>
    </source>
</evidence>
<dbReference type="InterPro" id="IPR036388">
    <property type="entry name" value="WH-like_DNA-bd_sf"/>
</dbReference>
<dbReference type="GO" id="GO:0004252">
    <property type="term" value="F:serine-type endopeptidase activity"/>
    <property type="evidence" value="ECO:0007669"/>
    <property type="project" value="InterPro"/>
</dbReference>
<dbReference type="InterPro" id="IPR006199">
    <property type="entry name" value="LexA_DNA-bd_dom"/>
</dbReference>
<sequence length="101" mass="11098">MRREPRPLTARQEAVLAVIRSWLTEHGHGPTVREIGARVGLSSTSSVAHQLGRLEARGLITRTGRDWSTCVLVEEPPARRPGLRSRGPGGGADRYERRPAP</sequence>
<feature type="region of interest" description="Disordered" evidence="1">
    <location>
        <begin position="77"/>
        <end position="101"/>
    </location>
</feature>
<dbReference type="RefSeq" id="WP_118902040.1">
    <property type="nucleotide sequence ID" value="NZ_QWFA01000037.1"/>
</dbReference>
<dbReference type="InterPro" id="IPR036390">
    <property type="entry name" value="WH_DNA-bd_sf"/>
</dbReference>
<dbReference type="SUPFAM" id="SSF46785">
    <property type="entry name" value="Winged helix' DNA-binding domain"/>
    <property type="match status" value="1"/>
</dbReference>
<dbReference type="Proteomes" id="UP000285596">
    <property type="component" value="Unassembled WGS sequence"/>
</dbReference>
<proteinExistence type="predicted"/>
<dbReference type="EMBL" id="QWFA01000037">
    <property type="protein sequence ID" value="ROV68780.1"/>
    <property type="molecule type" value="Genomic_DNA"/>
</dbReference>
<dbReference type="AlphaFoldDB" id="A0A423V2G4"/>
<dbReference type="Pfam" id="PF01726">
    <property type="entry name" value="LexA_DNA_bind"/>
    <property type="match status" value="1"/>
</dbReference>
<comment type="caution">
    <text evidence="3">The sequence shown here is derived from an EMBL/GenBank/DDBJ whole genome shotgun (WGS) entry which is preliminary data.</text>
</comment>
<dbReference type="PANTHER" id="PTHR33516:SF2">
    <property type="entry name" value="LEXA REPRESSOR-RELATED"/>
    <property type="match status" value="1"/>
</dbReference>
<dbReference type="Gene3D" id="1.10.10.10">
    <property type="entry name" value="Winged helix-like DNA-binding domain superfamily/Winged helix DNA-binding domain"/>
    <property type="match status" value="1"/>
</dbReference>
<evidence type="ECO:0000259" key="2">
    <source>
        <dbReference type="Pfam" id="PF01726"/>
    </source>
</evidence>